<dbReference type="InterPro" id="IPR015231">
    <property type="entry name" value="DUF1934"/>
</dbReference>
<keyword evidence="2" id="KW-1185">Reference proteome</keyword>
<dbReference type="Pfam" id="PF09148">
    <property type="entry name" value="DUF1934"/>
    <property type="match status" value="1"/>
</dbReference>
<protein>
    <submittedName>
        <fullName evidence="1">DUF1934 domain-containing protein</fullName>
    </submittedName>
</protein>
<reference evidence="1 2" key="1">
    <citation type="submission" date="2021-05" db="EMBL/GenBank/DDBJ databases">
        <title>Novel Bacillus species.</title>
        <authorList>
            <person name="Liu G."/>
        </authorList>
    </citation>
    <scope>NUCLEOTIDE SEQUENCE [LARGE SCALE GENOMIC DNA]</scope>
    <source>
        <strain evidence="1 2">FJAT-49682</strain>
    </source>
</reference>
<comment type="caution">
    <text evidence="1">The sequence shown here is derived from an EMBL/GenBank/DDBJ whole genome shotgun (WGS) entry which is preliminary data.</text>
</comment>
<dbReference type="RefSeq" id="WP_213098479.1">
    <property type="nucleotide sequence ID" value="NZ_JAGYPH010000002.1"/>
</dbReference>
<dbReference type="SUPFAM" id="SSF50814">
    <property type="entry name" value="Lipocalins"/>
    <property type="match status" value="1"/>
</dbReference>
<dbReference type="Proteomes" id="UP000676456">
    <property type="component" value="Unassembled WGS sequence"/>
</dbReference>
<evidence type="ECO:0000313" key="1">
    <source>
        <dbReference type="EMBL" id="MBS4223473.1"/>
    </source>
</evidence>
<dbReference type="InterPro" id="IPR012674">
    <property type="entry name" value="Calycin"/>
</dbReference>
<dbReference type="EMBL" id="JAGYPN010000002">
    <property type="protein sequence ID" value="MBS4223473.1"/>
    <property type="molecule type" value="Genomic_DNA"/>
</dbReference>
<evidence type="ECO:0000313" key="2">
    <source>
        <dbReference type="Proteomes" id="UP000676456"/>
    </source>
</evidence>
<proteinExistence type="predicted"/>
<dbReference type="AlphaFoldDB" id="A0A942UR79"/>
<dbReference type="Gene3D" id="2.40.128.20">
    <property type="match status" value="1"/>
</dbReference>
<name>A0A942UR79_9BACI</name>
<organism evidence="1 2">
    <name type="scientific">Lederbergia citrea</name>
    <dbReference type="NCBI Taxonomy" id="2833581"/>
    <lineage>
        <taxon>Bacteria</taxon>
        <taxon>Bacillati</taxon>
        <taxon>Bacillota</taxon>
        <taxon>Bacilli</taxon>
        <taxon>Bacillales</taxon>
        <taxon>Bacillaceae</taxon>
        <taxon>Lederbergia</taxon>
    </lineage>
</organism>
<accession>A0A942UR79</accession>
<sequence length="147" mass="16713">MKTKEDKRRAKIKLATTIRHPDQEKETYQLWAEGSYVLKQGQSYLMYEEIQEEGNIRTTVRMGEDEALILRGGAIKMRLPLSLSETLPGSYDGGFGSLSITTKTHNLLYDRNESDGSGRFLAAYDLLAGDQLIGEYKLEFTYTEEMS</sequence>
<gene>
    <name evidence="1" type="ORF">KHA91_12025</name>
</gene>